<evidence type="ECO:0000256" key="12">
    <source>
        <dbReference type="SAM" id="MobiDB-lite"/>
    </source>
</evidence>
<dbReference type="EMBL" id="SGJD01001077">
    <property type="protein sequence ID" value="KAB0402072.1"/>
    <property type="molecule type" value="Genomic_DNA"/>
</dbReference>
<sequence>DCAAPRRDMELLSPPIRDVDLTGPDGSLCNFATADDFYDDPCFDSPDLRFFEDLDPRLVHVGALLKPEEHSHFPAAAHPRRRLSKVNEAFETLKRCTSSNPNQRLPKVEILRNAIRYIEGLQALLRDQDAAPPGAAAAFYAPGPLPPGRGGEHYSGDSDASSPRSNCSDGM</sequence>
<dbReference type="SMART" id="SM00520">
    <property type="entry name" value="BASIC"/>
    <property type="match status" value="1"/>
</dbReference>
<evidence type="ECO:0000256" key="11">
    <source>
        <dbReference type="ARBA" id="ARBA00045580"/>
    </source>
</evidence>
<dbReference type="GO" id="GO:0000981">
    <property type="term" value="F:DNA-binding transcription factor activity, RNA polymerase II-specific"/>
    <property type="evidence" value="ECO:0007669"/>
    <property type="project" value="TreeGrafter"/>
</dbReference>
<organism evidence="14 15">
    <name type="scientific">Balaenoptera physalus</name>
    <name type="common">Fin whale</name>
    <name type="synonym">Balaena physalus</name>
    <dbReference type="NCBI Taxonomy" id="9770"/>
    <lineage>
        <taxon>Eukaryota</taxon>
        <taxon>Metazoa</taxon>
        <taxon>Chordata</taxon>
        <taxon>Craniata</taxon>
        <taxon>Vertebrata</taxon>
        <taxon>Euteleostomi</taxon>
        <taxon>Mammalia</taxon>
        <taxon>Eutheria</taxon>
        <taxon>Laurasiatheria</taxon>
        <taxon>Artiodactyla</taxon>
        <taxon>Whippomorpha</taxon>
        <taxon>Cetacea</taxon>
        <taxon>Mysticeti</taxon>
        <taxon>Balaenopteridae</taxon>
        <taxon>Balaenoptera</taxon>
    </lineage>
</organism>
<feature type="non-terminal residue" evidence="14">
    <location>
        <position position="1"/>
    </location>
</feature>
<dbReference type="GO" id="GO:0048743">
    <property type="term" value="P:positive regulation of skeletal muscle fiber development"/>
    <property type="evidence" value="ECO:0007669"/>
    <property type="project" value="TreeGrafter"/>
</dbReference>
<evidence type="ECO:0000256" key="10">
    <source>
        <dbReference type="ARBA" id="ARBA00040359"/>
    </source>
</evidence>
<name>A0A6A1Q175_BALPH</name>
<keyword evidence="7" id="KW-0010">Activator</keyword>
<keyword evidence="5" id="KW-0805">Transcription regulation</keyword>
<keyword evidence="4" id="KW-0221">Differentiation</keyword>
<accession>A0A6A1Q175</accession>
<evidence type="ECO:0000259" key="13">
    <source>
        <dbReference type="PROSITE" id="PS50888"/>
    </source>
</evidence>
<reference evidence="14 15" key="1">
    <citation type="journal article" date="2019" name="PLoS ONE">
        <title>Genomic analyses reveal an absence of contemporary introgressive admixture between fin whales and blue whales, despite known hybrids.</title>
        <authorList>
            <person name="Westbury M.V."/>
            <person name="Petersen B."/>
            <person name="Lorenzen E.D."/>
        </authorList>
    </citation>
    <scope>NUCLEOTIDE SEQUENCE [LARGE SCALE GENOMIC DNA]</scope>
    <source>
        <strain evidence="14">FinWhale-01</strain>
    </source>
</reference>
<evidence type="ECO:0000256" key="1">
    <source>
        <dbReference type="ARBA" id="ARBA00004123"/>
    </source>
</evidence>
<proteinExistence type="predicted"/>
<comment type="subcellular location">
    <subcellularLocation>
        <location evidence="1">Nucleus</location>
    </subcellularLocation>
</comment>
<dbReference type="OrthoDB" id="10049614at2759"/>
<dbReference type="FunFam" id="4.10.280.10:FF:000005">
    <property type="entry name" value="Myogenic factor"/>
    <property type="match status" value="1"/>
</dbReference>
<dbReference type="InterPro" id="IPR002546">
    <property type="entry name" value="MyoD_N"/>
</dbReference>
<evidence type="ECO:0000313" key="15">
    <source>
        <dbReference type="Proteomes" id="UP000437017"/>
    </source>
</evidence>
<dbReference type="InterPro" id="IPR011598">
    <property type="entry name" value="bHLH_dom"/>
</dbReference>
<evidence type="ECO:0000313" key="14">
    <source>
        <dbReference type="EMBL" id="KAB0402072.1"/>
    </source>
</evidence>
<keyword evidence="8" id="KW-0804">Transcription</keyword>
<dbReference type="GO" id="GO:0000978">
    <property type="term" value="F:RNA polymerase II cis-regulatory region sequence-specific DNA binding"/>
    <property type="evidence" value="ECO:0007669"/>
    <property type="project" value="TreeGrafter"/>
</dbReference>
<dbReference type="GO" id="GO:0035914">
    <property type="term" value="P:skeletal muscle cell differentiation"/>
    <property type="evidence" value="ECO:0007669"/>
    <property type="project" value="TreeGrafter"/>
</dbReference>
<feature type="region of interest" description="Disordered" evidence="12">
    <location>
        <begin position="135"/>
        <end position="171"/>
    </location>
</feature>
<keyword evidence="2" id="KW-0217">Developmental protein</keyword>
<dbReference type="SUPFAM" id="SSF47459">
    <property type="entry name" value="HLH, helix-loop-helix DNA-binding domain"/>
    <property type="match status" value="1"/>
</dbReference>
<gene>
    <name evidence="14" type="ORF">E2I00_015394</name>
</gene>
<dbReference type="AlphaFoldDB" id="A0A6A1Q175"/>
<dbReference type="Proteomes" id="UP000437017">
    <property type="component" value="Unassembled WGS sequence"/>
</dbReference>
<keyword evidence="3" id="KW-0517">Myogenesis</keyword>
<evidence type="ECO:0000256" key="8">
    <source>
        <dbReference type="ARBA" id="ARBA00023163"/>
    </source>
</evidence>
<protein>
    <recommendedName>
        <fullName evidence="10">Myoblast determination protein 1</fullName>
    </recommendedName>
</protein>
<dbReference type="SMART" id="SM00353">
    <property type="entry name" value="HLH"/>
    <property type="match status" value="1"/>
</dbReference>
<evidence type="ECO:0000256" key="5">
    <source>
        <dbReference type="ARBA" id="ARBA00023015"/>
    </source>
</evidence>
<evidence type="ECO:0000256" key="7">
    <source>
        <dbReference type="ARBA" id="ARBA00023159"/>
    </source>
</evidence>
<dbReference type="InterPro" id="IPR022032">
    <property type="entry name" value="Myf5"/>
</dbReference>
<comment type="caution">
    <text evidence="14">The sequence shown here is derived from an EMBL/GenBank/DDBJ whole genome shotgun (WGS) entry which is preliminary data.</text>
</comment>
<keyword evidence="9" id="KW-0539">Nucleus</keyword>
<dbReference type="GO" id="GO:0046983">
    <property type="term" value="F:protein dimerization activity"/>
    <property type="evidence" value="ECO:0007669"/>
    <property type="project" value="InterPro"/>
</dbReference>
<comment type="function">
    <text evidence="11">Acts as a transcriptional activator that promotes transcription of muscle-specific target genes and plays a role in muscle differentiation. Together with MYF5 and MYOG, co-occupies muscle-specific gene promoter core region during myogenesis. Induces fibroblasts to differentiate into myoblasts. Interacts with and is inhibited by the twist protein. This interaction probably involves the basic domains of both proteins.</text>
</comment>
<evidence type="ECO:0000256" key="9">
    <source>
        <dbReference type="ARBA" id="ARBA00023242"/>
    </source>
</evidence>
<keyword evidence="6" id="KW-0238">DNA-binding</keyword>
<dbReference type="PROSITE" id="PS50888">
    <property type="entry name" value="BHLH"/>
    <property type="match status" value="1"/>
</dbReference>
<evidence type="ECO:0000256" key="2">
    <source>
        <dbReference type="ARBA" id="ARBA00022473"/>
    </source>
</evidence>
<evidence type="ECO:0000256" key="4">
    <source>
        <dbReference type="ARBA" id="ARBA00022782"/>
    </source>
</evidence>
<dbReference type="Gene3D" id="4.10.280.10">
    <property type="entry name" value="Helix-loop-helix DNA-binding domain"/>
    <property type="match status" value="1"/>
</dbReference>
<dbReference type="PANTHER" id="PTHR11534">
    <property type="entry name" value="MYOGENIC FACTOR"/>
    <property type="match status" value="1"/>
</dbReference>
<dbReference type="PANTHER" id="PTHR11534:SF2">
    <property type="entry name" value="MYOBLAST DETERMINATION PROTEIN 1"/>
    <property type="match status" value="1"/>
</dbReference>
<dbReference type="Pfam" id="PF12232">
    <property type="entry name" value="Myf5"/>
    <property type="match status" value="1"/>
</dbReference>
<evidence type="ECO:0000256" key="6">
    <source>
        <dbReference type="ARBA" id="ARBA00023125"/>
    </source>
</evidence>
<dbReference type="GO" id="GO:0005634">
    <property type="term" value="C:nucleus"/>
    <property type="evidence" value="ECO:0007669"/>
    <property type="project" value="UniProtKB-SubCell"/>
</dbReference>
<dbReference type="InterPro" id="IPR039704">
    <property type="entry name" value="Myogenic_factor"/>
</dbReference>
<feature type="domain" description="BHLH" evidence="13">
    <location>
        <begin position="70"/>
        <end position="121"/>
    </location>
</feature>
<feature type="compositionally biased region" description="Polar residues" evidence="12">
    <location>
        <begin position="158"/>
        <end position="171"/>
    </location>
</feature>
<dbReference type="InterPro" id="IPR036638">
    <property type="entry name" value="HLH_DNA-bd_sf"/>
</dbReference>
<dbReference type="CDD" id="cd18936">
    <property type="entry name" value="bHLH_TS_MYOD1_Myf3"/>
    <property type="match status" value="1"/>
</dbReference>
<feature type="non-terminal residue" evidence="14">
    <location>
        <position position="171"/>
    </location>
</feature>
<keyword evidence="15" id="KW-1185">Reference proteome</keyword>
<dbReference type="GO" id="GO:0045663">
    <property type="term" value="P:positive regulation of myoblast differentiation"/>
    <property type="evidence" value="ECO:0007669"/>
    <property type="project" value="TreeGrafter"/>
</dbReference>
<evidence type="ECO:0000256" key="3">
    <source>
        <dbReference type="ARBA" id="ARBA00022541"/>
    </source>
</evidence>
<dbReference type="Pfam" id="PF00010">
    <property type="entry name" value="HLH"/>
    <property type="match status" value="1"/>
</dbReference>